<proteinExistence type="predicted"/>
<name>A0AAV4AR62_9GAST</name>
<protein>
    <submittedName>
        <fullName evidence="1">Uncharacterized protein</fullName>
    </submittedName>
</protein>
<reference evidence="1 2" key="1">
    <citation type="journal article" date="2021" name="Elife">
        <title>Chloroplast acquisition without the gene transfer in kleptoplastic sea slugs, Plakobranchus ocellatus.</title>
        <authorList>
            <person name="Maeda T."/>
            <person name="Takahashi S."/>
            <person name="Yoshida T."/>
            <person name="Shimamura S."/>
            <person name="Takaki Y."/>
            <person name="Nagai Y."/>
            <person name="Toyoda A."/>
            <person name="Suzuki Y."/>
            <person name="Arimoto A."/>
            <person name="Ishii H."/>
            <person name="Satoh N."/>
            <person name="Nishiyama T."/>
            <person name="Hasebe M."/>
            <person name="Maruyama T."/>
            <person name="Minagawa J."/>
            <person name="Obokata J."/>
            <person name="Shigenobu S."/>
        </authorList>
    </citation>
    <scope>NUCLEOTIDE SEQUENCE [LARGE SCALE GENOMIC DNA]</scope>
</reference>
<dbReference type="EMBL" id="BLXT01004148">
    <property type="protein sequence ID" value="GFO10294.1"/>
    <property type="molecule type" value="Genomic_DNA"/>
</dbReference>
<gene>
    <name evidence="1" type="ORF">PoB_003679900</name>
</gene>
<accession>A0AAV4AR62</accession>
<evidence type="ECO:0000313" key="1">
    <source>
        <dbReference type="EMBL" id="GFO10294.1"/>
    </source>
</evidence>
<sequence>MIHLDMIDKNRFERLEHQKKRKPCEFDVGDRNLCLKIDCACLKIDCACLAVETNAKVSVGAAVRGGSKAREFNINQGIGLVRGQIHYANTYRYLVRGLQA</sequence>
<keyword evidence="2" id="KW-1185">Reference proteome</keyword>
<organism evidence="1 2">
    <name type="scientific">Plakobranchus ocellatus</name>
    <dbReference type="NCBI Taxonomy" id="259542"/>
    <lineage>
        <taxon>Eukaryota</taxon>
        <taxon>Metazoa</taxon>
        <taxon>Spiralia</taxon>
        <taxon>Lophotrochozoa</taxon>
        <taxon>Mollusca</taxon>
        <taxon>Gastropoda</taxon>
        <taxon>Heterobranchia</taxon>
        <taxon>Euthyneura</taxon>
        <taxon>Panpulmonata</taxon>
        <taxon>Sacoglossa</taxon>
        <taxon>Placobranchoidea</taxon>
        <taxon>Plakobranchidae</taxon>
        <taxon>Plakobranchus</taxon>
    </lineage>
</organism>
<dbReference type="AlphaFoldDB" id="A0AAV4AR62"/>
<comment type="caution">
    <text evidence="1">The sequence shown here is derived from an EMBL/GenBank/DDBJ whole genome shotgun (WGS) entry which is preliminary data.</text>
</comment>
<evidence type="ECO:0000313" key="2">
    <source>
        <dbReference type="Proteomes" id="UP000735302"/>
    </source>
</evidence>
<dbReference type="Proteomes" id="UP000735302">
    <property type="component" value="Unassembled WGS sequence"/>
</dbReference>